<dbReference type="PANTHER" id="PTHR24148:SF64">
    <property type="entry name" value="HETEROKARYON INCOMPATIBILITY DOMAIN-CONTAINING PROTEIN"/>
    <property type="match status" value="1"/>
</dbReference>
<dbReference type="AlphaFoldDB" id="A0A9P4MZE3"/>
<protein>
    <submittedName>
        <fullName evidence="2">HET-domain-containing protein</fullName>
    </submittedName>
</protein>
<keyword evidence="3" id="KW-1185">Reference proteome</keyword>
<sequence length="719" mass="83057">MFNSSPRVLLTPRNLRYSRIAAQRFATNPPATKSIKWRRTKALINCAKVFGILYAVFYLPNPLRSIIYDPLEEHGILDAITENTIFQIIRQPVVIKDERATLGSVYRPITEPKEIRLIVLEPGRRTDPISCRLIHVPLSWRTRYEALSYSWGDQNNRASVICDGQIISVTANLHSALLDLRYTDRQRVIWADCICINQNDLEEKSAQFQLMGQIYAGARRTIVWLGETSDNVKGALSTLQNVYPWVMLYAPFELLFEVVPLLQPFAPKWISQPHLPESANWNAVNRLLELPWFRRTWIVQEVILSKYAVVVCGQETINFQKLLATVRSLQYITVNHGQRFPIIEVQNETVRATTVGLYMIQKVRENLRSGPWLLGRSRKYTSTLVDMVHETRGFQCSEPKDRIYAIINVTTDESPVRRGLIPDYRLDVGEVYRRFVVWDIQKNHSLSTLSFISDKSNTTFELPSWVPDFSNANHEYFLPDYYFTFNATPRCRPEARISEDGKILTLKGKRIDTVRRVARMEYPGQLSRSKEGILNKEIVKGQRQWLRECFDIAIENHTADNNALIQSFPYWKSQTCGMTNQRFQQFWRTMIWGHNHHGSKASALYGTYFRSYGAFIHANLEDEKVLKEGGVMQLLIEACFTVMLRYRRFCSTENGSIGWVPRGTQEGDEICVLYGGKVPVVLRPRDQGYELIGDAYIYQLMNGEALLMDHIPDDDLSLL</sequence>
<dbReference type="InterPro" id="IPR010730">
    <property type="entry name" value="HET"/>
</dbReference>
<comment type="caution">
    <text evidence="2">The sequence shown here is derived from an EMBL/GenBank/DDBJ whole genome shotgun (WGS) entry which is preliminary data.</text>
</comment>
<name>A0A9P4MZE3_9PLEO</name>
<dbReference type="PANTHER" id="PTHR24148">
    <property type="entry name" value="ANKYRIN REPEAT DOMAIN-CONTAINING PROTEIN 39 HOMOLOG-RELATED"/>
    <property type="match status" value="1"/>
</dbReference>
<feature type="domain" description="Heterokaryon incompatibility" evidence="1">
    <location>
        <begin position="144"/>
        <end position="301"/>
    </location>
</feature>
<proteinExistence type="predicted"/>
<dbReference type="InterPro" id="IPR052895">
    <property type="entry name" value="HetReg/Transcr_Mod"/>
</dbReference>
<evidence type="ECO:0000313" key="2">
    <source>
        <dbReference type="EMBL" id="KAF2259423.1"/>
    </source>
</evidence>
<dbReference type="EMBL" id="ML986710">
    <property type="protein sequence ID" value="KAF2259423.1"/>
    <property type="molecule type" value="Genomic_DNA"/>
</dbReference>
<reference evidence="3" key="1">
    <citation type="journal article" date="2020" name="Stud. Mycol.">
        <title>101 Dothideomycetes genomes: A test case for predicting lifestyles and emergence of pathogens.</title>
        <authorList>
            <person name="Haridas S."/>
            <person name="Albert R."/>
            <person name="Binder M."/>
            <person name="Bloem J."/>
            <person name="LaButti K."/>
            <person name="Salamov A."/>
            <person name="Andreopoulos B."/>
            <person name="Baker S."/>
            <person name="Barry K."/>
            <person name="Bills G."/>
            <person name="Bluhm B."/>
            <person name="Cannon C."/>
            <person name="Castanera R."/>
            <person name="Culley D."/>
            <person name="Daum C."/>
            <person name="Ezra D."/>
            <person name="Gonzalez J."/>
            <person name="Henrissat B."/>
            <person name="Kuo A."/>
            <person name="Liang C."/>
            <person name="Lipzen A."/>
            <person name="Lutzoni F."/>
            <person name="Magnuson J."/>
            <person name="Mondo S."/>
            <person name="Nolan M."/>
            <person name="Ohm R."/>
            <person name="Pangilinan J."/>
            <person name="Park H.-J."/>
            <person name="Ramirez L."/>
            <person name="Alfaro M."/>
            <person name="Sun H."/>
            <person name="Tritt A."/>
            <person name="Yoshinaga Y."/>
            <person name="Zwiers L.-H."/>
            <person name="Turgeon B."/>
            <person name="Goodwin S."/>
            <person name="Spatafora J."/>
            <person name="Crous P."/>
            <person name="Grigoriev I."/>
        </authorList>
    </citation>
    <scope>NUCLEOTIDE SEQUENCE [LARGE SCALE GENOMIC DNA]</scope>
    <source>
        <strain evidence="3">CBS 304.66</strain>
    </source>
</reference>
<accession>A0A9P4MZE3</accession>
<gene>
    <name evidence="2" type="ORF">CC78DRAFT_571907</name>
</gene>
<dbReference type="OrthoDB" id="2157530at2759"/>
<dbReference type="Pfam" id="PF06985">
    <property type="entry name" value="HET"/>
    <property type="match status" value="1"/>
</dbReference>
<dbReference type="Proteomes" id="UP000800093">
    <property type="component" value="Unassembled WGS sequence"/>
</dbReference>
<evidence type="ECO:0000259" key="1">
    <source>
        <dbReference type="Pfam" id="PF06985"/>
    </source>
</evidence>
<evidence type="ECO:0000313" key="3">
    <source>
        <dbReference type="Proteomes" id="UP000800093"/>
    </source>
</evidence>
<organism evidence="2 3">
    <name type="scientific">Lojkania enalia</name>
    <dbReference type="NCBI Taxonomy" id="147567"/>
    <lineage>
        <taxon>Eukaryota</taxon>
        <taxon>Fungi</taxon>
        <taxon>Dikarya</taxon>
        <taxon>Ascomycota</taxon>
        <taxon>Pezizomycotina</taxon>
        <taxon>Dothideomycetes</taxon>
        <taxon>Pleosporomycetidae</taxon>
        <taxon>Pleosporales</taxon>
        <taxon>Pleosporales incertae sedis</taxon>
        <taxon>Lojkania</taxon>
    </lineage>
</organism>
<dbReference type="Pfam" id="PF26639">
    <property type="entry name" value="Het-6_barrel"/>
    <property type="match status" value="1"/>
</dbReference>